<protein>
    <submittedName>
        <fullName evidence="2">Uncharacterized protein</fullName>
    </submittedName>
</protein>
<accession>A0A7J6TEF0</accession>
<feature type="region of interest" description="Disordered" evidence="1">
    <location>
        <begin position="44"/>
        <end position="84"/>
    </location>
</feature>
<comment type="caution">
    <text evidence="2">The sequence shown here is derived from an EMBL/GenBank/DDBJ whole genome shotgun (WGS) entry which is preliminary data.</text>
</comment>
<dbReference type="Proteomes" id="UP000574390">
    <property type="component" value="Unassembled WGS sequence"/>
</dbReference>
<dbReference type="AlphaFoldDB" id="A0A7J6TEF0"/>
<feature type="region of interest" description="Disordered" evidence="1">
    <location>
        <begin position="118"/>
        <end position="138"/>
    </location>
</feature>
<reference evidence="2 3" key="1">
    <citation type="submission" date="2020-04" db="EMBL/GenBank/DDBJ databases">
        <title>Perkinsus olseni comparative genomics.</title>
        <authorList>
            <person name="Bogema D.R."/>
        </authorList>
    </citation>
    <scope>NUCLEOTIDE SEQUENCE [LARGE SCALE GENOMIC DNA]</scope>
    <source>
        <strain evidence="2">ATCC PRA-205</strain>
    </source>
</reference>
<feature type="compositionally biased region" description="Polar residues" evidence="1">
    <location>
        <begin position="62"/>
        <end position="71"/>
    </location>
</feature>
<sequence length="590" mass="68832">MSRPPACLVVRGLLRPSGLRLSDATTGGNADILAALERVRRQRLKGDDGNTDTLKAARSRSHQSSGRAQSRTQRHHGDGTGRTLAPEYSEWLKAAVQHLPKPQTAESMWEHYKSSFGVRQTQQRPGAAADQIDPSLPVDSRVPQRRELELQEKRAFIGEYNRYMAQFWAGRRRGRMTKRRQKMAKKMQTTENEGYEEPEPTYVAAHWRFKDGVVKSLVEDVFKAEMYSEVYRHASDSLGADEVPHDSDRFVDVLKQAFRKHVTSEARPVLTNELSDYEAPYMMKRQTRERLLRDECARNQLDESMIDYTLDTSDDLLRLRSKAPMPPDLLEPLMSFRGVTEWAHDPRDRLRQKLDRVTDVLDWIKKTKGGILKTAPGYPEFRAPQPQWRYFHPFNNHFGFTPAAQPRGFLGGTKFGREIDPEERMMRYPTLQRVAHSLSKDPVYRRLTRHQINVLERAYGWKHSSQTQAINTLKEVLDDLPPHAHYKARLDWALPIQRYQRGAGRKFAAGKSFSRRVVMNWPGKIKWGFHFNSLRATTPMHERRAARIQKRRENWSKAMTRGVPRSLQRWREYESKKLSGRRKWNRMLYM</sequence>
<proteinExistence type="predicted"/>
<name>A0A7J6TEF0_PEROL</name>
<dbReference type="EMBL" id="JABANM010008136">
    <property type="protein sequence ID" value="KAF4743122.1"/>
    <property type="molecule type" value="Genomic_DNA"/>
</dbReference>
<evidence type="ECO:0000313" key="2">
    <source>
        <dbReference type="EMBL" id="KAF4743122.1"/>
    </source>
</evidence>
<organism evidence="2 3">
    <name type="scientific">Perkinsus olseni</name>
    <name type="common">Perkinsus atlanticus</name>
    <dbReference type="NCBI Taxonomy" id="32597"/>
    <lineage>
        <taxon>Eukaryota</taxon>
        <taxon>Sar</taxon>
        <taxon>Alveolata</taxon>
        <taxon>Perkinsozoa</taxon>
        <taxon>Perkinsea</taxon>
        <taxon>Perkinsida</taxon>
        <taxon>Perkinsidae</taxon>
        <taxon>Perkinsus</taxon>
    </lineage>
</organism>
<evidence type="ECO:0000313" key="3">
    <source>
        <dbReference type="Proteomes" id="UP000574390"/>
    </source>
</evidence>
<evidence type="ECO:0000256" key="1">
    <source>
        <dbReference type="SAM" id="MobiDB-lite"/>
    </source>
</evidence>
<gene>
    <name evidence="2" type="ORF">FOZ62_023429</name>
</gene>